<dbReference type="PROSITE" id="PS00166">
    <property type="entry name" value="ENOYL_COA_HYDRATASE"/>
    <property type="match status" value="1"/>
</dbReference>
<evidence type="ECO:0000313" key="4">
    <source>
        <dbReference type="EMBL" id="UUX33425.1"/>
    </source>
</evidence>
<keyword evidence="5" id="KW-1185">Reference proteome</keyword>
<accession>A0ABY5P4L3</accession>
<evidence type="ECO:0000256" key="1">
    <source>
        <dbReference type="ARBA" id="ARBA00005254"/>
    </source>
</evidence>
<dbReference type="InterPro" id="IPR018376">
    <property type="entry name" value="Enoyl-CoA_hyd/isom_CS"/>
</dbReference>
<dbReference type="InterPro" id="IPR014748">
    <property type="entry name" value="Enoyl-CoA_hydra_C"/>
</dbReference>
<dbReference type="CDD" id="cd06558">
    <property type="entry name" value="crotonase-like"/>
    <property type="match status" value="1"/>
</dbReference>
<reference evidence="4 5" key="1">
    <citation type="submission" date="2022-08" db="EMBL/GenBank/DDBJ databases">
        <title>Aerococcaceae sp. nov isolated from spoiled eye mask.</title>
        <authorList>
            <person name="Zhou G."/>
            <person name="Xie X.-B."/>
            <person name="Shi Q.-S."/>
            <person name="Wang Y.-S."/>
            <person name="Wen X."/>
            <person name="Peng H."/>
            <person name="Yang X.-J."/>
            <person name="Tao H.-B."/>
            <person name="Huang X.-M."/>
        </authorList>
    </citation>
    <scope>NUCLEOTIDE SEQUENCE [LARGE SCALE GENOMIC DNA]</scope>
    <source>
        <strain evidence="5">DM20194951</strain>
    </source>
</reference>
<dbReference type="Pfam" id="PF00378">
    <property type="entry name" value="ECH_1"/>
    <property type="match status" value="1"/>
</dbReference>
<dbReference type="RefSeq" id="WP_313792926.1">
    <property type="nucleotide sequence ID" value="NZ_CP102453.1"/>
</dbReference>
<dbReference type="PANTHER" id="PTHR11941:SF54">
    <property type="entry name" value="ENOYL-COA HYDRATASE, MITOCHONDRIAL"/>
    <property type="match status" value="1"/>
</dbReference>
<dbReference type="InterPro" id="IPR029045">
    <property type="entry name" value="ClpP/crotonase-like_dom_sf"/>
</dbReference>
<dbReference type="Proteomes" id="UP001315967">
    <property type="component" value="Chromosome"/>
</dbReference>
<gene>
    <name evidence="4" type="ORF">NRE15_11005</name>
</gene>
<evidence type="ECO:0000256" key="3">
    <source>
        <dbReference type="RuleBase" id="RU003707"/>
    </source>
</evidence>
<dbReference type="Gene3D" id="1.10.12.10">
    <property type="entry name" value="Lyase 2-enoyl-coa Hydratase, Chain A, domain 2"/>
    <property type="match status" value="1"/>
</dbReference>
<dbReference type="SUPFAM" id="SSF52096">
    <property type="entry name" value="ClpP/crotonase"/>
    <property type="match status" value="1"/>
</dbReference>
<keyword evidence="2" id="KW-0456">Lyase</keyword>
<dbReference type="EMBL" id="CP102453">
    <property type="protein sequence ID" value="UUX33425.1"/>
    <property type="molecule type" value="Genomic_DNA"/>
</dbReference>
<protein>
    <submittedName>
        <fullName evidence="4">Enoyl-CoA hydratase-related protein</fullName>
    </submittedName>
</protein>
<dbReference type="Gene3D" id="3.90.226.10">
    <property type="entry name" value="2-enoyl-CoA Hydratase, Chain A, domain 1"/>
    <property type="match status" value="1"/>
</dbReference>
<evidence type="ECO:0000313" key="5">
    <source>
        <dbReference type="Proteomes" id="UP001315967"/>
    </source>
</evidence>
<evidence type="ECO:0000256" key="2">
    <source>
        <dbReference type="ARBA" id="ARBA00023239"/>
    </source>
</evidence>
<dbReference type="InterPro" id="IPR001753">
    <property type="entry name" value="Enoyl-CoA_hydra/iso"/>
</dbReference>
<comment type="similarity">
    <text evidence="1 3">Belongs to the enoyl-CoA hydratase/isomerase family.</text>
</comment>
<sequence>MTEFNKIQFEVRNNLGYLTINQPKKLNALDTETLLEMDQVLTDIDGRDDVRVLIVTGAGEKAFVAGANVAEMKDKNPMEAFEFSTLGNSVFSKIAGLKQPTIAAVNGFALGGGSELALACDIRIASDNARFGQPEVGLGIVPGFGGTQRLSRLVGVAKAKELIFTARNIKAEEAEKIGLVNKVVPLEGLLEEVEKLGTQIASNGRFAVEQSKVLIDQGIDLPLDHSLILEANGFGLCFATEDQTEGMSAFLEKRDANFTGK</sequence>
<organism evidence="4 5">
    <name type="scientific">Fundicoccus culcitae</name>
    <dbReference type="NCBI Taxonomy" id="2969821"/>
    <lineage>
        <taxon>Bacteria</taxon>
        <taxon>Bacillati</taxon>
        <taxon>Bacillota</taxon>
        <taxon>Bacilli</taxon>
        <taxon>Lactobacillales</taxon>
        <taxon>Aerococcaceae</taxon>
        <taxon>Fundicoccus</taxon>
    </lineage>
</organism>
<dbReference type="PANTHER" id="PTHR11941">
    <property type="entry name" value="ENOYL-COA HYDRATASE-RELATED"/>
    <property type="match status" value="1"/>
</dbReference>
<proteinExistence type="inferred from homology"/>
<name>A0ABY5P4L3_9LACT</name>